<feature type="repeat" description="TPR" evidence="1">
    <location>
        <begin position="29"/>
        <end position="62"/>
    </location>
</feature>
<evidence type="ECO:0000256" key="1">
    <source>
        <dbReference type="PROSITE-ProRule" id="PRU00339"/>
    </source>
</evidence>
<dbReference type="STRING" id="394096.DB31_3381"/>
<evidence type="ECO:0000256" key="4">
    <source>
        <dbReference type="SAM" id="SignalP"/>
    </source>
</evidence>
<evidence type="ECO:0008006" key="7">
    <source>
        <dbReference type="Google" id="ProtNLM"/>
    </source>
</evidence>
<evidence type="ECO:0000256" key="2">
    <source>
        <dbReference type="SAM" id="MobiDB-lite"/>
    </source>
</evidence>
<organism evidence="5 6">
    <name type="scientific">Hyalangium minutum</name>
    <dbReference type="NCBI Taxonomy" id="394096"/>
    <lineage>
        <taxon>Bacteria</taxon>
        <taxon>Pseudomonadati</taxon>
        <taxon>Myxococcota</taxon>
        <taxon>Myxococcia</taxon>
        <taxon>Myxococcales</taxon>
        <taxon>Cystobacterineae</taxon>
        <taxon>Archangiaceae</taxon>
        <taxon>Hyalangium</taxon>
    </lineage>
</organism>
<feature type="region of interest" description="Disordered" evidence="2">
    <location>
        <begin position="116"/>
        <end position="161"/>
    </location>
</feature>
<feature type="signal peptide" evidence="4">
    <location>
        <begin position="1"/>
        <end position="18"/>
    </location>
</feature>
<dbReference type="SUPFAM" id="SSF48452">
    <property type="entry name" value="TPR-like"/>
    <property type="match status" value="1"/>
</dbReference>
<evidence type="ECO:0000313" key="6">
    <source>
        <dbReference type="Proteomes" id="UP000028725"/>
    </source>
</evidence>
<proteinExistence type="predicted"/>
<keyword evidence="3" id="KW-1133">Transmembrane helix</keyword>
<feature type="compositionally biased region" description="Low complexity" evidence="2">
    <location>
        <begin position="118"/>
        <end position="132"/>
    </location>
</feature>
<sequence>MATLLAALCTLVPGPAVGAELTSEAKAQARVKFSEGNAAYEQSKFREALKFFEAAYELAPLPGFLFNVAQCHRQLGNFSQAASAYRRYLSLSEKEPANAAMVKDLIAEMDSKARQQTASRAAAGKSVASAKATPKDRPEAASAKSAELRDGVKPAAAKRPLDIRPSRSMVVEQNTLPPAAMPSAPAPEVQQPVTRKWWLWAGVGAATALVAGGVIYAVTAPEPRPATLGTIPGR</sequence>
<dbReference type="InterPro" id="IPR011990">
    <property type="entry name" value="TPR-like_helical_dom_sf"/>
</dbReference>
<dbReference type="SMART" id="SM00028">
    <property type="entry name" value="TPR"/>
    <property type="match status" value="2"/>
</dbReference>
<keyword evidence="3" id="KW-0812">Transmembrane</keyword>
<name>A0A085WU88_9BACT</name>
<dbReference type="AlphaFoldDB" id="A0A085WU88"/>
<feature type="chain" id="PRO_5001799987" description="Tetratricopeptide repeat protein" evidence="4">
    <location>
        <begin position="19"/>
        <end position="234"/>
    </location>
</feature>
<comment type="caution">
    <text evidence="5">The sequence shown here is derived from an EMBL/GenBank/DDBJ whole genome shotgun (WGS) entry which is preliminary data.</text>
</comment>
<dbReference type="Proteomes" id="UP000028725">
    <property type="component" value="Unassembled WGS sequence"/>
</dbReference>
<dbReference type="InterPro" id="IPR019734">
    <property type="entry name" value="TPR_rpt"/>
</dbReference>
<evidence type="ECO:0000313" key="5">
    <source>
        <dbReference type="EMBL" id="KFE71251.1"/>
    </source>
</evidence>
<accession>A0A085WU88</accession>
<keyword evidence="3" id="KW-0472">Membrane</keyword>
<protein>
    <recommendedName>
        <fullName evidence="7">Tetratricopeptide repeat protein</fullName>
    </recommendedName>
</protein>
<keyword evidence="4" id="KW-0732">Signal</keyword>
<feature type="transmembrane region" description="Helical" evidence="3">
    <location>
        <begin position="197"/>
        <end position="218"/>
    </location>
</feature>
<dbReference type="PROSITE" id="PS50005">
    <property type="entry name" value="TPR"/>
    <property type="match status" value="1"/>
</dbReference>
<keyword evidence="1" id="KW-0802">TPR repeat</keyword>
<dbReference type="Gene3D" id="1.25.40.10">
    <property type="entry name" value="Tetratricopeptide repeat domain"/>
    <property type="match status" value="1"/>
</dbReference>
<dbReference type="EMBL" id="JMCB01000002">
    <property type="protein sequence ID" value="KFE71251.1"/>
    <property type="molecule type" value="Genomic_DNA"/>
</dbReference>
<dbReference type="Pfam" id="PF13432">
    <property type="entry name" value="TPR_16"/>
    <property type="match status" value="1"/>
</dbReference>
<reference evidence="5 6" key="1">
    <citation type="submission" date="2014-04" db="EMBL/GenBank/DDBJ databases">
        <title>Genome assembly of Hyalangium minutum DSM 14724.</title>
        <authorList>
            <person name="Sharma G."/>
            <person name="Subramanian S."/>
        </authorList>
    </citation>
    <scope>NUCLEOTIDE SEQUENCE [LARGE SCALE GENOMIC DNA]</scope>
    <source>
        <strain evidence="5 6">DSM 14724</strain>
    </source>
</reference>
<evidence type="ECO:0000256" key="3">
    <source>
        <dbReference type="SAM" id="Phobius"/>
    </source>
</evidence>
<gene>
    <name evidence="5" type="ORF">DB31_3381</name>
</gene>
<keyword evidence="6" id="KW-1185">Reference proteome</keyword>